<keyword evidence="2" id="KW-0489">Methyltransferase</keyword>
<feature type="domain" description="SET" evidence="1">
    <location>
        <begin position="1"/>
        <end position="76"/>
    </location>
</feature>
<evidence type="ECO:0000313" key="2">
    <source>
        <dbReference type="EMBL" id="JAG22602.1"/>
    </source>
</evidence>
<dbReference type="SUPFAM" id="SSF82199">
    <property type="entry name" value="SET domain"/>
    <property type="match status" value="1"/>
</dbReference>
<dbReference type="PROSITE" id="PS50280">
    <property type="entry name" value="SET"/>
    <property type="match status" value="1"/>
</dbReference>
<dbReference type="InterPro" id="IPR046341">
    <property type="entry name" value="SET_dom_sf"/>
</dbReference>
<reference evidence="2" key="1">
    <citation type="journal article" date="2014" name="PLoS ONE">
        <title>Transcriptome-Based Identification of ABC Transporters in the Western Tarnished Plant Bug Lygus hesperus.</title>
        <authorList>
            <person name="Hull J.J."/>
            <person name="Chaney K."/>
            <person name="Geib S.M."/>
            <person name="Fabrick J.A."/>
            <person name="Brent C.S."/>
            <person name="Walsh D."/>
            <person name="Lavine L.C."/>
        </authorList>
    </citation>
    <scope>NUCLEOTIDE SEQUENCE</scope>
</reference>
<sequence length="119" mass="13451">MFCECLAQVLSRNFHRDECTRREGPYLLPGLDILNHATEANVKLEVRGGGRRHEVSFTAITTRPIARGEQLFLCYGDIGAARFVTEFQFITQDVLAHDMVRFSVPCLIDMASQQLAFTT</sequence>
<gene>
    <name evidence="2" type="primary">set11</name>
    <name evidence="2" type="ORF">CM83_100403</name>
</gene>
<dbReference type="AlphaFoldDB" id="A0A0A9XPI3"/>
<reference evidence="2" key="2">
    <citation type="submission" date="2014-07" db="EMBL/GenBank/DDBJ databases">
        <authorList>
            <person name="Hull J."/>
        </authorList>
    </citation>
    <scope>NUCLEOTIDE SEQUENCE</scope>
</reference>
<keyword evidence="2" id="KW-0808">Transferase</keyword>
<evidence type="ECO:0000259" key="1">
    <source>
        <dbReference type="PROSITE" id="PS50280"/>
    </source>
</evidence>
<dbReference type="InterPro" id="IPR001214">
    <property type="entry name" value="SET_dom"/>
</dbReference>
<accession>A0A0A9XPI3</accession>
<dbReference type="EMBL" id="GBHO01021002">
    <property type="protein sequence ID" value="JAG22602.1"/>
    <property type="molecule type" value="Transcribed_RNA"/>
</dbReference>
<dbReference type="GO" id="GO:0008170">
    <property type="term" value="F:N-methyltransferase activity"/>
    <property type="evidence" value="ECO:0007669"/>
    <property type="project" value="UniProtKB-ARBA"/>
</dbReference>
<dbReference type="Pfam" id="PF00856">
    <property type="entry name" value="SET"/>
    <property type="match status" value="1"/>
</dbReference>
<dbReference type="GO" id="GO:0008757">
    <property type="term" value="F:S-adenosylmethionine-dependent methyltransferase activity"/>
    <property type="evidence" value="ECO:0007669"/>
    <property type="project" value="UniProtKB-ARBA"/>
</dbReference>
<name>A0A0A9XPI3_LYGHE</name>
<dbReference type="GO" id="GO:0032259">
    <property type="term" value="P:methylation"/>
    <property type="evidence" value="ECO:0007669"/>
    <property type="project" value="UniProtKB-KW"/>
</dbReference>
<dbReference type="CDD" id="cd10527">
    <property type="entry name" value="SET_LSMT"/>
    <property type="match status" value="1"/>
</dbReference>
<dbReference type="GO" id="GO:0008276">
    <property type="term" value="F:protein methyltransferase activity"/>
    <property type="evidence" value="ECO:0007669"/>
    <property type="project" value="UniProtKB-ARBA"/>
</dbReference>
<protein>
    <submittedName>
        <fullName evidence="2">Ribosomal N-lysine methyltransferase set11</fullName>
    </submittedName>
</protein>
<proteinExistence type="predicted"/>
<organism evidence="2">
    <name type="scientific">Lygus hesperus</name>
    <name type="common">Western plant bug</name>
    <dbReference type="NCBI Taxonomy" id="30085"/>
    <lineage>
        <taxon>Eukaryota</taxon>
        <taxon>Metazoa</taxon>
        <taxon>Ecdysozoa</taxon>
        <taxon>Arthropoda</taxon>
        <taxon>Hexapoda</taxon>
        <taxon>Insecta</taxon>
        <taxon>Pterygota</taxon>
        <taxon>Neoptera</taxon>
        <taxon>Paraneoptera</taxon>
        <taxon>Hemiptera</taxon>
        <taxon>Heteroptera</taxon>
        <taxon>Panheteroptera</taxon>
        <taxon>Cimicomorpha</taxon>
        <taxon>Miridae</taxon>
        <taxon>Mirini</taxon>
        <taxon>Lygus</taxon>
    </lineage>
</organism>
<dbReference type="Gene3D" id="3.90.1410.10">
    <property type="entry name" value="set domain protein methyltransferase, domain 1"/>
    <property type="match status" value="1"/>
</dbReference>